<feature type="domain" description="Helix-turn-helix type 11" evidence="3">
    <location>
        <begin position="9"/>
        <end position="61"/>
    </location>
</feature>
<name>E4RPE7_HALHG</name>
<evidence type="ECO:0000313" key="5">
    <source>
        <dbReference type="Proteomes" id="UP000007434"/>
    </source>
</evidence>
<feature type="binding site" evidence="1">
    <location>
        <position position="150"/>
    </location>
    <ligand>
        <name>Ni(2+)</name>
        <dbReference type="ChEBI" id="CHEBI:49786"/>
    </ligand>
</feature>
<dbReference type="InterPro" id="IPR013196">
    <property type="entry name" value="HTH_11"/>
</dbReference>
<dbReference type="InterPro" id="IPR026043">
    <property type="entry name" value="NadR"/>
</dbReference>
<keyword evidence="5" id="KW-1185">Reference proteome</keyword>
<protein>
    <submittedName>
        <fullName evidence="4">3H domain-containing protein</fullName>
    </submittedName>
</protein>
<dbReference type="Pfam" id="PF08279">
    <property type="entry name" value="HTH_11"/>
    <property type="match status" value="1"/>
</dbReference>
<dbReference type="OrthoDB" id="9792661at2"/>
<gene>
    <name evidence="4" type="ordered locus">Halsa_0357</name>
</gene>
<feature type="domain" description="3H" evidence="2">
    <location>
        <begin position="76"/>
        <end position="173"/>
    </location>
</feature>
<dbReference type="GO" id="GO:0046872">
    <property type="term" value="F:metal ion binding"/>
    <property type="evidence" value="ECO:0007669"/>
    <property type="project" value="UniProtKB-KW"/>
</dbReference>
<reference evidence="4 5" key="1">
    <citation type="submission" date="2010-11" db="EMBL/GenBank/DDBJ databases">
        <title>Complete sequence of Halanaerobium sp. sapolanicus.</title>
        <authorList>
            <consortium name="US DOE Joint Genome Institute"/>
            <person name="Lucas S."/>
            <person name="Copeland A."/>
            <person name="Lapidus A."/>
            <person name="Cheng J.-F."/>
            <person name="Bruce D."/>
            <person name="Goodwin L."/>
            <person name="Pitluck S."/>
            <person name="Davenport K."/>
            <person name="Detter J.C."/>
            <person name="Han C."/>
            <person name="Tapia R."/>
            <person name="Land M."/>
            <person name="Hauser L."/>
            <person name="Jeffries C."/>
            <person name="Kyrpides N."/>
            <person name="Ivanova N."/>
            <person name="Mikhailova N."/>
            <person name="Begemann M.B."/>
            <person name="Mormile M.R."/>
            <person name="Wall J.D."/>
            <person name="Elias D.A."/>
            <person name="Woyke T."/>
        </authorList>
    </citation>
    <scope>NUCLEOTIDE SEQUENCE [LARGE SCALE GENOMIC DNA]</scope>
    <source>
        <strain evidence="5">sapolanicus</strain>
    </source>
</reference>
<dbReference type="PANTHER" id="PTHR40068:SF1">
    <property type="entry name" value="TRANSCRIPTION REPRESSOR NIAR-RELATED"/>
    <property type="match status" value="1"/>
</dbReference>
<keyword evidence="1" id="KW-0533">Nickel</keyword>
<organism evidence="4 5">
    <name type="scientific">Halanaerobium hydrogeniformans</name>
    <name type="common">Halanaerobium sp. (strain sapolanicus)</name>
    <dbReference type="NCBI Taxonomy" id="656519"/>
    <lineage>
        <taxon>Bacteria</taxon>
        <taxon>Bacillati</taxon>
        <taxon>Bacillota</taxon>
        <taxon>Clostridia</taxon>
        <taxon>Halanaerobiales</taxon>
        <taxon>Halanaerobiaceae</taxon>
        <taxon>Halanaerobium</taxon>
    </lineage>
</organism>
<dbReference type="RefSeq" id="WP_013404938.1">
    <property type="nucleotide sequence ID" value="NC_014654.1"/>
</dbReference>
<dbReference type="Pfam" id="PF02829">
    <property type="entry name" value="3H"/>
    <property type="match status" value="1"/>
</dbReference>
<reference evidence="4 5" key="2">
    <citation type="journal article" date="2011" name="J. Bacteriol.">
        <title>Complete Genome Sequence of the Haloalkaliphilic, Hydrogen Producing Halanaerobium hydrogenoformans.</title>
        <authorList>
            <person name="Brown S.D."/>
            <person name="Begemann M.B."/>
            <person name="Mormile M.R."/>
            <person name="Wall J.D."/>
            <person name="Han C.S."/>
            <person name="Goodwin L.A."/>
            <person name="Pitluck S."/>
            <person name="Land M.L."/>
            <person name="Hauser L.J."/>
            <person name="Elias D.A."/>
        </authorList>
    </citation>
    <scope>NUCLEOTIDE SEQUENCE [LARGE SCALE GENOMIC DNA]</scope>
    <source>
        <strain evidence="5">sapolanicus</strain>
    </source>
</reference>
<dbReference type="InterPro" id="IPR035922">
    <property type="entry name" value="3H_dom_sf"/>
</dbReference>
<dbReference type="EMBL" id="CP002304">
    <property type="protein sequence ID" value="ADQ13832.1"/>
    <property type="molecule type" value="Genomic_DNA"/>
</dbReference>
<feature type="binding site" evidence="1">
    <location>
        <position position="89"/>
    </location>
    <ligand>
        <name>Ni(2+)</name>
        <dbReference type="ChEBI" id="CHEBI:49786"/>
    </ligand>
</feature>
<dbReference type="InterPro" id="IPR036390">
    <property type="entry name" value="WH_DNA-bd_sf"/>
</dbReference>
<dbReference type="InterPro" id="IPR036388">
    <property type="entry name" value="WH-like_DNA-bd_sf"/>
</dbReference>
<evidence type="ECO:0000256" key="1">
    <source>
        <dbReference type="PIRSR" id="PIRSR037847-1"/>
    </source>
</evidence>
<dbReference type="Proteomes" id="UP000007434">
    <property type="component" value="Chromosome"/>
</dbReference>
<dbReference type="PIRSF" id="PIRSF037847">
    <property type="entry name" value="NiaR"/>
    <property type="match status" value="1"/>
</dbReference>
<dbReference type="Gene3D" id="3.30.1340.20">
    <property type="entry name" value="3H domain"/>
    <property type="match status" value="1"/>
</dbReference>
<evidence type="ECO:0000259" key="3">
    <source>
        <dbReference type="Pfam" id="PF08279"/>
    </source>
</evidence>
<dbReference type="SUPFAM" id="SSF46785">
    <property type="entry name" value="Winged helix' DNA-binding domain"/>
    <property type="match status" value="1"/>
</dbReference>
<accession>E4RPE7</accession>
<evidence type="ECO:0000313" key="4">
    <source>
        <dbReference type="EMBL" id="ADQ13832.1"/>
    </source>
</evidence>
<proteinExistence type="predicted"/>
<dbReference type="Gene3D" id="1.10.10.10">
    <property type="entry name" value="Winged helix-like DNA-binding domain superfamily/Winged helix DNA-binding domain"/>
    <property type="match status" value="1"/>
</dbReference>
<sequence>MINIKAHERRKKLLQILKNSQQAVIGSQLAEELGVSRQVIVQDVALLRAKGEDIVASSQGYFYRDNFGIKTVKTTIASKHDDGPGLRDELMTVVNYGGRIVDVKVEHPIYGELSGNLVISSREDVDNFINSYQQNQTALLSELTDGIHIHTIEAVNEEVLNKIKEELKNKGYLLDEKEIK</sequence>
<dbReference type="SUPFAM" id="SSF75500">
    <property type="entry name" value="Putative transcriptional regulator TM1602, C-terminal domain"/>
    <property type="match status" value="1"/>
</dbReference>
<dbReference type="InterPro" id="IPR004173">
    <property type="entry name" value="3H_domain"/>
</dbReference>
<dbReference type="eggNOG" id="COG1827">
    <property type="taxonomic scope" value="Bacteria"/>
</dbReference>
<keyword evidence="1" id="KW-0479">Metal-binding</keyword>
<feature type="binding site" evidence="1">
    <location>
        <position position="148"/>
    </location>
    <ligand>
        <name>Ni(2+)</name>
        <dbReference type="ChEBI" id="CHEBI:49786"/>
    </ligand>
</feature>
<dbReference type="STRING" id="656519.Halsa_0357"/>
<dbReference type="KEGG" id="has:Halsa_0357"/>
<dbReference type="HOGENOM" id="CLU_108798_0_0_9"/>
<evidence type="ECO:0000259" key="2">
    <source>
        <dbReference type="Pfam" id="PF02829"/>
    </source>
</evidence>
<dbReference type="AlphaFoldDB" id="E4RPE7"/>
<feature type="binding site" evidence="1">
    <location>
        <position position="80"/>
    </location>
    <ligand>
        <name>Ni(2+)</name>
        <dbReference type="ChEBI" id="CHEBI:49786"/>
    </ligand>
</feature>
<dbReference type="PANTHER" id="PTHR40068">
    <property type="entry name" value="TRANSCRIPTION REPRESSOR NIAR-RELATED"/>
    <property type="match status" value="1"/>
</dbReference>